<gene>
    <name evidence="1" type="ORF">NEMBOFW57_004134</name>
</gene>
<reference evidence="1" key="1">
    <citation type="submission" date="2023-02" db="EMBL/GenBank/DDBJ databases">
        <authorList>
            <person name="Palmer J.M."/>
        </authorList>
    </citation>
    <scope>NUCLEOTIDE SEQUENCE</scope>
    <source>
        <strain evidence="1">FW57</strain>
    </source>
</reference>
<sequence>MLLAFNSKIATNGIVVYNSYTRFFNTDNEACATARTRASPPGLATPSLRYNSLTSGLNDLIYKVIYDVADEYLRKILLSLRFEEADIDPVLKARLKEVRDSLPTHDLDSNGADRFLLPDFFGRIFHPNEAGHNAIASFAIAKTIDLRAQVLGRDPRNAFTKIGHGYDAEDSDNLMNWKFGRL</sequence>
<protein>
    <submittedName>
        <fullName evidence="1">Uncharacterized protein</fullName>
    </submittedName>
</protein>
<accession>A0AAD4F6K5</accession>
<dbReference type="EMBL" id="JAHCVI010000001">
    <property type="protein sequence ID" value="KAG7294072.1"/>
    <property type="molecule type" value="Genomic_DNA"/>
</dbReference>
<evidence type="ECO:0000313" key="1">
    <source>
        <dbReference type="EMBL" id="KAG7294072.1"/>
    </source>
</evidence>
<evidence type="ECO:0000313" key="2">
    <source>
        <dbReference type="Proteomes" id="UP001197093"/>
    </source>
</evidence>
<dbReference type="InterPro" id="IPR036514">
    <property type="entry name" value="SGNH_hydro_sf"/>
</dbReference>
<organism evidence="1 2">
    <name type="scientific">Staphylotrichum longicolle</name>
    <dbReference type="NCBI Taxonomy" id="669026"/>
    <lineage>
        <taxon>Eukaryota</taxon>
        <taxon>Fungi</taxon>
        <taxon>Dikarya</taxon>
        <taxon>Ascomycota</taxon>
        <taxon>Pezizomycotina</taxon>
        <taxon>Sordariomycetes</taxon>
        <taxon>Sordariomycetidae</taxon>
        <taxon>Sordariales</taxon>
        <taxon>Chaetomiaceae</taxon>
        <taxon>Staphylotrichum</taxon>
    </lineage>
</organism>
<dbReference type="Proteomes" id="UP001197093">
    <property type="component" value="Unassembled WGS sequence"/>
</dbReference>
<comment type="caution">
    <text evidence="1">The sequence shown here is derived from an EMBL/GenBank/DDBJ whole genome shotgun (WGS) entry which is preliminary data.</text>
</comment>
<dbReference type="AlphaFoldDB" id="A0AAD4F6K5"/>
<name>A0AAD4F6K5_9PEZI</name>
<proteinExistence type="predicted"/>
<keyword evidence="2" id="KW-1185">Reference proteome</keyword>
<dbReference type="Gene3D" id="3.40.50.1110">
    <property type="entry name" value="SGNH hydrolase"/>
    <property type="match status" value="1"/>
</dbReference>